<dbReference type="EMBL" id="RCHS01000927">
    <property type="protein sequence ID" value="RMX56076.1"/>
    <property type="molecule type" value="Genomic_DNA"/>
</dbReference>
<sequence>MVLCGKSHCEVIDWLMTLLLIDNSGRSGVAAEMTINEFKEAVYYPSTEEDNARYRVDVKEHNTAGVYGAANVWIYDDLYLLLDTYQRTARSQFVTPDSQIEQLFVSSNSLPLTSSQVSTCIWRTFQREGIELKGKISATIIRKSLSTGMHVHMPDVRDHLAALAQHKTETQAKFYQVHDKVTETDLGRRAFRKLVSLQTLETKELEKLFPLEIETSSIKEKDISEKVVKSSTLKLHSITAVVLKLYQLEDHIKNLQPLGEQLTSSKKVLHYLKETEFQKVPSVSSALSVSSKSLQFRRKFTNEQTRYLLSLTKDLIDNNVIKREVVWKRVLSNQKALKLGLITGKEEDEDEVQRAKQQLNDK</sequence>
<comment type="caution">
    <text evidence="1">The sequence shown here is derived from an EMBL/GenBank/DDBJ whole genome shotgun (WGS) entry which is preliminary data.</text>
</comment>
<feature type="non-terminal residue" evidence="1">
    <location>
        <position position="362"/>
    </location>
</feature>
<proteinExistence type="predicted"/>
<protein>
    <submittedName>
        <fullName evidence="1">Uncharacterized protein</fullName>
    </submittedName>
</protein>
<dbReference type="Proteomes" id="UP000275408">
    <property type="component" value="Unassembled WGS sequence"/>
</dbReference>
<dbReference type="OrthoDB" id="5988074at2759"/>
<dbReference type="GO" id="GO:0006310">
    <property type="term" value="P:DNA recombination"/>
    <property type="evidence" value="ECO:0007669"/>
    <property type="project" value="InterPro"/>
</dbReference>
<reference evidence="1 2" key="1">
    <citation type="journal article" date="2018" name="Sci. Rep.">
        <title>Comparative analysis of the Pocillopora damicornis genome highlights role of immune system in coral evolution.</title>
        <authorList>
            <person name="Cunning R."/>
            <person name="Bay R.A."/>
            <person name="Gillette P."/>
            <person name="Baker A.C."/>
            <person name="Traylor-Knowles N."/>
        </authorList>
    </citation>
    <scope>NUCLEOTIDE SEQUENCE [LARGE SCALE GENOMIC DNA]</scope>
    <source>
        <strain evidence="1">RSMAS</strain>
        <tissue evidence="1">Whole animal</tissue>
    </source>
</reference>
<dbReference type="InterPro" id="IPR013762">
    <property type="entry name" value="Integrase-like_cat_sf"/>
</dbReference>
<gene>
    <name evidence="1" type="ORF">pdam_00010414</name>
</gene>
<dbReference type="GO" id="GO:0003677">
    <property type="term" value="F:DNA binding"/>
    <property type="evidence" value="ECO:0007669"/>
    <property type="project" value="InterPro"/>
</dbReference>
<keyword evidence="2" id="KW-1185">Reference proteome</keyword>
<evidence type="ECO:0000313" key="1">
    <source>
        <dbReference type="EMBL" id="RMX56076.1"/>
    </source>
</evidence>
<organism evidence="1 2">
    <name type="scientific">Pocillopora damicornis</name>
    <name type="common">Cauliflower coral</name>
    <name type="synonym">Millepora damicornis</name>
    <dbReference type="NCBI Taxonomy" id="46731"/>
    <lineage>
        <taxon>Eukaryota</taxon>
        <taxon>Metazoa</taxon>
        <taxon>Cnidaria</taxon>
        <taxon>Anthozoa</taxon>
        <taxon>Hexacorallia</taxon>
        <taxon>Scleractinia</taxon>
        <taxon>Astrocoeniina</taxon>
        <taxon>Pocilloporidae</taxon>
        <taxon>Pocillopora</taxon>
    </lineage>
</organism>
<evidence type="ECO:0000313" key="2">
    <source>
        <dbReference type="Proteomes" id="UP000275408"/>
    </source>
</evidence>
<accession>A0A3M6UQY9</accession>
<dbReference type="AlphaFoldDB" id="A0A3M6UQY9"/>
<dbReference type="Gene3D" id="1.10.443.10">
    <property type="entry name" value="Intergrase catalytic core"/>
    <property type="match status" value="1"/>
</dbReference>
<dbReference type="GO" id="GO:0015074">
    <property type="term" value="P:DNA integration"/>
    <property type="evidence" value="ECO:0007669"/>
    <property type="project" value="InterPro"/>
</dbReference>
<name>A0A3M6UQY9_POCDA</name>